<evidence type="ECO:0000313" key="2">
    <source>
        <dbReference type="Proteomes" id="UP001140949"/>
    </source>
</evidence>
<dbReference type="PANTHER" id="PTHR46503:SF1">
    <property type="entry name" value="INTER-ALPHA-TRYPSIN INHIBITOR HEAVY CHAIN-LIKE PROTEIN"/>
    <property type="match status" value="1"/>
</dbReference>
<sequence>MDPRRAAAGQPRAMMTAGGVQMAIEKAVAAQPSIRSRPHTLPCAGGTFHSFVAAGGGYEAAVSCWISQRCQAVVSVCAKQQIDLLTTQAWFSGSKQLEDKVVKLSVQTGIPSEYTYMILLEDEEEKQDAFKQRATDPLLFF</sequence>
<reference evidence="1" key="2">
    <citation type="submission" date="2023-04" db="EMBL/GenBank/DDBJ databases">
        <authorList>
            <person name="Bruccoleri R.E."/>
            <person name="Oakeley E.J."/>
            <person name="Faust A.-M."/>
            <person name="Dessus-Babus S."/>
            <person name="Altorfer M."/>
            <person name="Burckhardt D."/>
            <person name="Oertli M."/>
            <person name="Naumann U."/>
            <person name="Petersen F."/>
            <person name="Wong J."/>
        </authorList>
    </citation>
    <scope>NUCLEOTIDE SEQUENCE</scope>
    <source>
        <strain evidence="1">GSM-AAB239-AS_SAM_17_03QT</strain>
        <tissue evidence="1">Leaf</tissue>
    </source>
</reference>
<proteinExistence type="predicted"/>
<dbReference type="Proteomes" id="UP001140949">
    <property type="component" value="Unassembled WGS sequence"/>
</dbReference>
<accession>A0AAX6DTQ7</accession>
<evidence type="ECO:0000313" key="1">
    <source>
        <dbReference type="EMBL" id="KAJ6795065.1"/>
    </source>
</evidence>
<reference evidence="1" key="1">
    <citation type="journal article" date="2023" name="GigaByte">
        <title>Genome assembly of the bearded iris, Iris pallida Lam.</title>
        <authorList>
            <person name="Bruccoleri R.E."/>
            <person name="Oakeley E.J."/>
            <person name="Faust A.M.E."/>
            <person name="Altorfer M."/>
            <person name="Dessus-Babus S."/>
            <person name="Burckhardt D."/>
            <person name="Oertli M."/>
            <person name="Naumann U."/>
            <person name="Petersen F."/>
            <person name="Wong J."/>
        </authorList>
    </citation>
    <scope>NUCLEOTIDE SEQUENCE</scope>
    <source>
        <strain evidence="1">GSM-AAB239-AS_SAM_17_03QT</strain>
    </source>
</reference>
<protein>
    <submittedName>
        <fullName evidence="1">Inter alpha-trypsin inhibitor, heavy chain 4-like</fullName>
    </submittedName>
</protein>
<comment type="caution">
    <text evidence="1">The sequence shown here is derived from an EMBL/GenBank/DDBJ whole genome shotgun (WGS) entry which is preliminary data.</text>
</comment>
<dbReference type="AlphaFoldDB" id="A0AAX6DTQ7"/>
<dbReference type="EMBL" id="JANAVB010042019">
    <property type="protein sequence ID" value="KAJ6795065.1"/>
    <property type="molecule type" value="Genomic_DNA"/>
</dbReference>
<keyword evidence="2" id="KW-1185">Reference proteome</keyword>
<organism evidence="1 2">
    <name type="scientific">Iris pallida</name>
    <name type="common">Sweet iris</name>
    <dbReference type="NCBI Taxonomy" id="29817"/>
    <lineage>
        <taxon>Eukaryota</taxon>
        <taxon>Viridiplantae</taxon>
        <taxon>Streptophyta</taxon>
        <taxon>Embryophyta</taxon>
        <taxon>Tracheophyta</taxon>
        <taxon>Spermatophyta</taxon>
        <taxon>Magnoliopsida</taxon>
        <taxon>Liliopsida</taxon>
        <taxon>Asparagales</taxon>
        <taxon>Iridaceae</taxon>
        <taxon>Iridoideae</taxon>
        <taxon>Irideae</taxon>
        <taxon>Iris</taxon>
    </lineage>
</organism>
<gene>
    <name evidence="1" type="ORF">M6B38_229280</name>
</gene>
<dbReference type="PANTHER" id="PTHR46503">
    <property type="entry name" value="INTER-ALPHA-TRYPSIN INHIBITOR HEAVY CHAIN-LIKE PROTEIN"/>
    <property type="match status" value="1"/>
</dbReference>
<name>A0AAX6DTQ7_IRIPA</name>